<evidence type="ECO:0000313" key="6">
    <source>
        <dbReference type="Proteomes" id="UP000288291"/>
    </source>
</evidence>
<gene>
    <name evidence="5" type="ORF">EJK17_00365</name>
</gene>
<dbReference type="Gene3D" id="3.20.20.80">
    <property type="entry name" value="Glycosidases"/>
    <property type="match status" value="1"/>
</dbReference>
<dbReference type="InterPro" id="IPR002053">
    <property type="entry name" value="Glyco_hydro_25"/>
</dbReference>
<accession>A0A437SXX7</accession>
<dbReference type="InterPro" id="IPR017853">
    <property type="entry name" value="GH"/>
</dbReference>
<dbReference type="Pfam" id="PF01183">
    <property type="entry name" value="Glyco_hydro_25"/>
    <property type="match status" value="1"/>
</dbReference>
<dbReference type="GO" id="GO:0009253">
    <property type="term" value="P:peptidoglycan catabolic process"/>
    <property type="evidence" value="ECO:0007669"/>
    <property type="project" value="InterPro"/>
</dbReference>
<dbReference type="InterPro" id="IPR018077">
    <property type="entry name" value="Glyco_hydro_fam25_subgr"/>
</dbReference>
<name>A0A437SXX7_9LACO</name>
<dbReference type="GO" id="GO:0016998">
    <property type="term" value="P:cell wall macromolecule catabolic process"/>
    <property type="evidence" value="ECO:0007669"/>
    <property type="project" value="InterPro"/>
</dbReference>
<dbReference type="RefSeq" id="WP_103661163.1">
    <property type="nucleotide sequence ID" value="NZ_ML136871.1"/>
</dbReference>
<proteinExistence type="inferred from homology"/>
<dbReference type="PANTHER" id="PTHR34135:SF2">
    <property type="entry name" value="LYSOZYME"/>
    <property type="match status" value="1"/>
</dbReference>
<evidence type="ECO:0000313" key="5">
    <source>
        <dbReference type="EMBL" id="RVU71766.1"/>
    </source>
</evidence>
<evidence type="ECO:0000256" key="4">
    <source>
        <dbReference type="RuleBase" id="RU361176"/>
    </source>
</evidence>
<dbReference type="PROSITE" id="PS00953">
    <property type="entry name" value="GLYCOSYL_HYDROL_F25_1"/>
    <property type="match status" value="1"/>
</dbReference>
<dbReference type="CDD" id="cd06415">
    <property type="entry name" value="GH25_Cpl1-like"/>
    <property type="match status" value="1"/>
</dbReference>
<evidence type="ECO:0000256" key="1">
    <source>
        <dbReference type="ARBA" id="ARBA00010646"/>
    </source>
</evidence>
<dbReference type="EC" id="3.2.1.17" evidence="4"/>
<protein>
    <recommendedName>
        <fullName evidence="4">Lysozyme</fullName>
        <ecNumber evidence="4">3.2.1.17</ecNumber>
    </recommendedName>
</protein>
<dbReference type="SUPFAM" id="SSF51445">
    <property type="entry name" value="(Trans)glycosidases"/>
    <property type="match status" value="1"/>
</dbReference>
<organism evidence="5 6">
    <name type="scientific">Lactobacillus xujianguonis</name>
    <dbReference type="NCBI Taxonomy" id="2495899"/>
    <lineage>
        <taxon>Bacteria</taxon>
        <taxon>Bacillati</taxon>
        <taxon>Bacillota</taxon>
        <taxon>Bacilli</taxon>
        <taxon>Lactobacillales</taxon>
        <taxon>Lactobacillaceae</taxon>
        <taxon>Lactobacillus</taxon>
    </lineage>
</organism>
<dbReference type="SMART" id="SM00641">
    <property type="entry name" value="Glyco_25"/>
    <property type="match status" value="2"/>
</dbReference>
<evidence type="ECO:0000256" key="3">
    <source>
        <dbReference type="ARBA" id="ARBA00023295"/>
    </source>
</evidence>
<dbReference type="PROSITE" id="PS51904">
    <property type="entry name" value="GLYCOSYL_HYDROL_F25_2"/>
    <property type="match status" value="1"/>
</dbReference>
<evidence type="ECO:0000256" key="2">
    <source>
        <dbReference type="ARBA" id="ARBA00022801"/>
    </source>
</evidence>
<dbReference type="AlphaFoldDB" id="A0A437SXX7"/>
<keyword evidence="3 4" id="KW-0326">Glycosidase</keyword>
<dbReference type="GO" id="GO:0003796">
    <property type="term" value="F:lysozyme activity"/>
    <property type="evidence" value="ECO:0007669"/>
    <property type="project" value="UniProtKB-EC"/>
</dbReference>
<dbReference type="GO" id="GO:0016052">
    <property type="term" value="P:carbohydrate catabolic process"/>
    <property type="evidence" value="ECO:0007669"/>
    <property type="project" value="TreeGrafter"/>
</dbReference>
<dbReference type="InterPro" id="IPR008270">
    <property type="entry name" value="Glyco_hydro_25_AS"/>
</dbReference>
<dbReference type="PANTHER" id="PTHR34135">
    <property type="entry name" value="LYSOZYME"/>
    <property type="match status" value="1"/>
</dbReference>
<keyword evidence="6" id="KW-1185">Reference proteome</keyword>
<dbReference type="Proteomes" id="UP000288291">
    <property type="component" value="Unassembled WGS sequence"/>
</dbReference>
<dbReference type="EMBL" id="RXIA01000001">
    <property type="protein sequence ID" value="RVU71766.1"/>
    <property type="molecule type" value="Genomic_DNA"/>
</dbReference>
<sequence length="300" mass="33563">MPRQYGVDVASFNPTSLSSYHVAGAKFVIVKLTEGTGYFNPKATMQIKSAHAHHMFVHAYHFANFGASVKQAKAEAKWFVSRAKAVNISKKRYLWLDWETGDGNSVVAGKGPSTRAILAFMKVCDQAGYHVGLYSGASLMRNNIHSKQITDKYGTCLWIASYATMGRIDEPNFNNFPSMDGIAIWQFTDNWHGLGVDGNISLIDLHAAKTSVKTSKSTKSEPKKSVNHEKSALTGIIYVPVINNDPNWKVRLLDSKGHYQKYIKTNTSWKVWAEKTIKGMKCYKIGTDQQWIPAKFCKVK</sequence>
<comment type="caution">
    <text evidence="5">The sequence shown here is derived from an EMBL/GenBank/DDBJ whole genome shotgun (WGS) entry which is preliminary data.</text>
</comment>
<keyword evidence="2 4" id="KW-0378">Hydrolase</keyword>
<comment type="similarity">
    <text evidence="1 4">Belongs to the glycosyl hydrolase 25 family.</text>
</comment>
<comment type="catalytic activity">
    <reaction evidence="4">
        <text>Hydrolysis of (1-&gt;4)-beta-linkages between N-acetylmuramic acid and N-acetyl-D-glucosamine residues in a peptidoglycan and between N-acetyl-D-glucosamine residues in chitodextrins.</text>
        <dbReference type="EC" id="3.2.1.17"/>
    </reaction>
</comment>
<reference evidence="5 6" key="1">
    <citation type="submission" date="2018-12" db="EMBL/GenBank/DDBJ databases">
        <authorList>
            <person name="Meng J."/>
        </authorList>
    </citation>
    <scope>NUCLEOTIDE SEQUENCE [LARGE SCALE GENOMIC DNA]</scope>
    <source>
        <strain evidence="5 6">HT111-2</strain>
    </source>
</reference>